<dbReference type="Gene3D" id="1.10.1750.10">
    <property type="match status" value="1"/>
</dbReference>
<dbReference type="RefSeq" id="WP_007391473.1">
    <property type="nucleotide sequence ID" value="NZ_AFIJ01000036.1"/>
</dbReference>
<feature type="region of interest" description="Domain IV, binds dsDNA" evidence="8">
    <location>
        <begin position="374"/>
        <end position="498"/>
    </location>
</feature>
<dbReference type="CDD" id="cd06571">
    <property type="entry name" value="Bac_DnaA_C"/>
    <property type="match status" value="1"/>
</dbReference>
<evidence type="ECO:0000313" key="15">
    <source>
        <dbReference type="Proteomes" id="UP000004018"/>
    </source>
</evidence>
<keyword evidence="5 8" id="KW-0067">ATP-binding</keyword>
<evidence type="ECO:0000256" key="10">
    <source>
        <dbReference type="RuleBase" id="RU000577"/>
    </source>
</evidence>
<keyword evidence="15" id="KW-1185">Reference proteome</keyword>
<dbReference type="InterPro" id="IPR038454">
    <property type="entry name" value="DnaA_N_sf"/>
</dbReference>
<dbReference type="InterPro" id="IPR024633">
    <property type="entry name" value="DnaA_N_dom"/>
</dbReference>
<keyword evidence="4 8" id="KW-0547">Nucleotide-binding</keyword>
<dbReference type="Gene3D" id="1.10.8.60">
    <property type="match status" value="1"/>
</dbReference>
<sequence length="498" mass="56738">MMKEMDVTSLWIGMLAQLKQALPPTIYNTWIEPSLLPYSYENNQLILDTAQQFLRTYLSKNYLEDLKQAALAVTGTPTEIKLICSAKEPIPTEPAVAETIHIKDTREPQSVDKKEPLQPLSLRGTANTIDSAPDLLIKEAKSLPITENTTPENQLDASYTFDNFIVGNSNRLAVAKAFAVADAPGRKEFNPLYIYGASGLGKTHLMHAIGHRILEKFPHMRLRSITSEDFVNEFIKCIQDKNTESFRRQYRNIDVLLVDDIQFLGRGDKDSSKEEFFHTFNKLQQDKKQIVLTSDRPPLDIERMEERLRSRFQSGSVAWIDPPDLETRTAILKTWAEKIHLSIDNESINYIAANVSENIRELSGAFNNIQVLASAEKAPVTLSMTQRAIRYLVNNQEEKKYVSTDEIINTVCQFYSVTYKDIMGKKKTKDIALPRQIAMYLCRELTEHTYPHIGTVFGGRDHTTVMHACSKISQKMNENDHFKESIDKLKQHALHGDN</sequence>
<dbReference type="CDD" id="cd00009">
    <property type="entry name" value="AAA"/>
    <property type="match status" value="1"/>
</dbReference>
<dbReference type="SUPFAM" id="SSF48295">
    <property type="entry name" value="TrpR-like"/>
    <property type="match status" value="1"/>
</dbReference>
<dbReference type="InterPro" id="IPR013317">
    <property type="entry name" value="DnaA_dom"/>
</dbReference>
<dbReference type="Pfam" id="PF08299">
    <property type="entry name" value="Bac_DnaA_C"/>
    <property type="match status" value="1"/>
</dbReference>
<name>A0ABN0CZC9_9FIRM</name>
<evidence type="ECO:0000256" key="4">
    <source>
        <dbReference type="ARBA" id="ARBA00022741"/>
    </source>
</evidence>
<comment type="function">
    <text evidence="8 10">Plays an essential role in the initiation and regulation of chromosomal replication. ATP-DnaA binds to the origin of replication (oriC) to initiate formation of the DNA replication initiation complex once per cell cycle. Binds the DnaA box (a 9 base pair repeat at the origin) and separates the double-stranded (ds)DNA. Forms a right-handed helical filament on oriC DNA; dsDNA binds to the exterior of the filament while single-stranded (ss)DNA is stabiized in the filament's interior. The ATP-DnaA-oriC complex binds and stabilizes one strand of the AT-rich DNA unwinding element (DUE), permitting loading of DNA polymerase. After initiation quickly degrades to an ADP-DnaA complex that is not apt for DNA replication. Binds acidic phospholipids.</text>
</comment>
<keyword evidence="6 8" id="KW-0446">Lipid-binding</keyword>
<dbReference type="Pfam" id="PF00308">
    <property type="entry name" value="Bac_DnaA"/>
    <property type="match status" value="1"/>
</dbReference>
<gene>
    <name evidence="8 14" type="primary">dnaA</name>
    <name evidence="14" type="ORF">HMPREF1039_1386</name>
</gene>
<comment type="similarity">
    <text evidence="1 8 11">Belongs to the DnaA family.</text>
</comment>
<evidence type="ECO:0000256" key="6">
    <source>
        <dbReference type="ARBA" id="ARBA00023121"/>
    </source>
</evidence>
<feature type="binding site" evidence="8">
    <location>
        <position position="203"/>
    </location>
    <ligand>
        <name>ATP</name>
        <dbReference type="ChEBI" id="CHEBI:30616"/>
    </ligand>
</feature>
<dbReference type="PANTHER" id="PTHR30050">
    <property type="entry name" value="CHROMOSOMAL REPLICATION INITIATOR PROTEIN DNAA"/>
    <property type="match status" value="1"/>
</dbReference>
<evidence type="ECO:0000256" key="3">
    <source>
        <dbReference type="ARBA" id="ARBA00022705"/>
    </source>
</evidence>
<evidence type="ECO:0000256" key="5">
    <source>
        <dbReference type="ARBA" id="ARBA00022840"/>
    </source>
</evidence>
<dbReference type="PANTHER" id="PTHR30050:SF2">
    <property type="entry name" value="CHROMOSOMAL REPLICATION INITIATOR PROTEIN DNAA"/>
    <property type="match status" value="1"/>
</dbReference>
<evidence type="ECO:0000259" key="13">
    <source>
        <dbReference type="SMART" id="SM00760"/>
    </source>
</evidence>
<dbReference type="InterPro" id="IPR010921">
    <property type="entry name" value="Trp_repressor/repl_initiator"/>
</dbReference>
<feature type="region of interest" description="Domain I, interacts with DnaA modulators" evidence="8">
    <location>
        <begin position="1"/>
        <end position="97"/>
    </location>
</feature>
<dbReference type="Gene3D" id="3.30.300.180">
    <property type="match status" value="1"/>
</dbReference>
<dbReference type="HAMAP" id="MF_00377">
    <property type="entry name" value="DnaA_bact"/>
    <property type="match status" value="1"/>
</dbReference>
<organism evidence="14 15">
    <name type="scientific">Megasphaera lornae</name>
    <dbReference type="NCBI Taxonomy" id="1000568"/>
    <lineage>
        <taxon>Bacteria</taxon>
        <taxon>Bacillati</taxon>
        <taxon>Bacillota</taxon>
        <taxon>Negativicutes</taxon>
        <taxon>Veillonellales</taxon>
        <taxon>Veillonellaceae</taxon>
        <taxon>Megasphaera</taxon>
    </lineage>
</organism>
<comment type="caution">
    <text evidence="14">The sequence shown here is derived from an EMBL/GenBank/DDBJ whole genome shotgun (WGS) entry which is preliminary data.</text>
</comment>
<proteinExistence type="inferred from homology"/>
<dbReference type="SMART" id="SM00382">
    <property type="entry name" value="AAA"/>
    <property type="match status" value="1"/>
</dbReference>
<dbReference type="InterPro" id="IPR001957">
    <property type="entry name" value="Chromosome_initiator_DnaA"/>
</dbReference>
<feature type="binding site" evidence="8">
    <location>
        <position position="199"/>
    </location>
    <ligand>
        <name>ATP</name>
        <dbReference type="ChEBI" id="CHEBI:30616"/>
    </ligand>
</feature>
<feature type="domain" description="AAA+ ATPase" evidence="12">
    <location>
        <begin position="188"/>
        <end position="318"/>
    </location>
</feature>
<comment type="subunit">
    <text evidence="8">Oligomerizes as a right-handed, spiral filament on DNA at oriC.</text>
</comment>
<feature type="domain" description="Chromosomal replication initiator DnaA C-terminal" evidence="13">
    <location>
        <begin position="403"/>
        <end position="472"/>
    </location>
</feature>
<dbReference type="Gene3D" id="3.40.50.300">
    <property type="entry name" value="P-loop containing nucleotide triphosphate hydrolases"/>
    <property type="match status" value="1"/>
</dbReference>
<feature type="binding site" evidence="8">
    <location>
        <position position="202"/>
    </location>
    <ligand>
        <name>ATP</name>
        <dbReference type="ChEBI" id="CHEBI:30616"/>
    </ligand>
</feature>
<evidence type="ECO:0000313" key="14">
    <source>
        <dbReference type="EMBL" id="EGL39517.1"/>
    </source>
</evidence>
<dbReference type="Pfam" id="PF11638">
    <property type="entry name" value="DnaA_N"/>
    <property type="match status" value="1"/>
</dbReference>
<evidence type="ECO:0000256" key="9">
    <source>
        <dbReference type="NCBIfam" id="TIGR00362"/>
    </source>
</evidence>
<dbReference type="EMBL" id="AFIJ01000036">
    <property type="protein sequence ID" value="EGL39517.1"/>
    <property type="molecule type" value="Genomic_DNA"/>
</dbReference>
<dbReference type="SUPFAM" id="SSF52540">
    <property type="entry name" value="P-loop containing nucleoside triphosphate hydrolases"/>
    <property type="match status" value="1"/>
</dbReference>
<comment type="domain">
    <text evidence="8">Domain I is involved in oligomerization and binding regulators, domain II is flexibile and of varying length in different bacteria, domain III forms the AAA+ region, while domain IV binds dsDNA.</text>
</comment>
<protein>
    <recommendedName>
        <fullName evidence="8 9">Chromosomal replication initiator protein DnaA</fullName>
    </recommendedName>
</protein>
<evidence type="ECO:0000256" key="11">
    <source>
        <dbReference type="RuleBase" id="RU004227"/>
    </source>
</evidence>
<evidence type="ECO:0000256" key="7">
    <source>
        <dbReference type="ARBA" id="ARBA00023125"/>
    </source>
</evidence>
<comment type="caution">
    <text evidence="8">Lacks conserved residue(s) required for the propagation of feature annotation.</text>
</comment>
<dbReference type="InterPro" id="IPR013159">
    <property type="entry name" value="DnaA_C"/>
</dbReference>
<dbReference type="NCBIfam" id="TIGR00362">
    <property type="entry name" value="DnaA"/>
    <property type="match status" value="1"/>
</dbReference>
<dbReference type="PROSITE" id="PS01008">
    <property type="entry name" value="DNAA"/>
    <property type="match status" value="1"/>
</dbReference>
<evidence type="ECO:0000256" key="8">
    <source>
        <dbReference type="HAMAP-Rule" id="MF_00377"/>
    </source>
</evidence>
<keyword evidence="3 8" id="KW-0235">DNA replication</keyword>
<evidence type="ECO:0000259" key="12">
    <source>
        <dbReference type="SMART" id="SM00382"/>
    </source>
</evidence>
<dbReference type="InterPro" id="IPR027417">
    <property type="entry name" value="P-loop_NTPase"/>
</dbReference>
<reference evidence="14 15" key="1">
    <citation type="submission" date="2011-04" db="EMBL/GenBank/DDBJ databases">
        <authorList>
            <person name="Harkins D.M."/>
            <person name="Madupu R."/>
            <person name="Durkin A.S."/>
            <person name="Torralba M."/>
            <person name="Methe B."/>
            <person name="Sutton G.G."/>
            <person name="Nelson K.E."/>
        </authorList>
    </citation>
    <scope>NUCLEOTIDE SEQUENCE [LARGE SCALE GENOMIC DNA]</scope>
    <source>
        <strain evidence="14 15">UPII 199-6</strain>
    </source>
</reference>
<evidence type="ECO:0000256" key="2">
    <source>
        <dbReference type="ARBA" id="ARBA00022490"/>
    </source>
</evidence>
<dbReference type="InterPro" id="IPR003593">
    <property type="entry name" value="AAA+_ATPase"/>
</dbReference>
<dbReference type="SMART" id="SM00760">
    <property type="entry name" value="Bac_DnaA_C"/>
    <property type="match status" value="1"/>
</dbReference>
<accession>A0ABN0CZC9</accession>
<dbReference type="PRINTS" id="PR00051">
    <property type="entry name" value="DNAA"/>
</dbReference>
<dbReference type="InterPro" id="IPR020591">
    <property type="entry name" value="Chromosome_initiator_DnaA-like"/>
</dbReference>
<keyword evidence="2 8" id="KW-0963">Cytoplasm</keyword>
<dbReference type="InterPro" id="IPR018312">
    <property type="entry name" value="Chromosome_initiator_DnaA_CS"/>
</dbReference>
<keyword evidence="7 8" id="KW-0238">DNA-binding</keyword>
<comment type="subcellular location">
    <subcellularLocation>
        <location evidence="8">Cytoplasm</location>
    </subcellularLocation>
</comment>
<evidence type="ECO:0000256" key="1">
    <source>
        <dbReference type="ARBA" id="ARBA00006583"/>
    </source>
</evidence>
<dbReference type="Proteomes" id="UP000004018">
    <property type="component" value="Unassembled WGS sequence"/>
</dbReference>
<feature type="binding site" evidence="8">
    <location>
        <position position="201"/>
    </location>
    <ligand>
        <name>ATP</name>
        <dbReference type="ChEBI" id="CHEBI:30616"/>
    </ligand>
</feature>